<comment type="caution">
    <text evidence="2">The sequence shown here is derived from an EMBL/GenBank/DDBJ whole genome shotgun (WGS) entry which is preliminary data.</text>
</comment>
<feature type="transmembrane region" description="Helical" evidence="1">
    <location>
        <begin position="226"/>
        <end position="249"/>
    </location>
</feature>
<keyword evidence="3" id="KW-1185">Reference proteome</keyword>
<dbReference type="AlphaFoldDB" id="A0A8X7RRM2"/>
<gene>
    <name evidence="2" type="ORF">Bca52824_039541</name>
</gene>
<evidence type="ECO:0008006" key="4">
    <source>
        <dbReference type="Google" id="ProtNLM"/>
    </source>
</evidence>
<protein>
    <recommendedName>
        <fullName evidence="4">S-protein homolog</fullName>
    </recommendedName>
</protein>
<evidence type="ECO:0000256" key="1">
    <source>
        <dbReference type="SAM" id="Phobius"/>
    </source>
</evidence>
<accession>A0A8X7RRM2</accession>
<reference evidence="2 3" key="1">
    <citation type="submission" date="2020-02" db="EMBL/GenBank/DDBJ databases">
        <authorList>
            <person name="Ma Q."/>
            <person name="Huang Y."/>
            <person name="Song X."/>
            <person name="Pei D."/>
        </authorList>
    </citation>
    <scope>NUCLEOTIDE SEQUENCE [LARGE SCALE GENOMIC DNA]</scope>
    <source>
        <strain evidence="2">Sxm20200214</strain>
        <tissue evidence="2">Leaf</tissue>
    </source>
</reference>
<feature type="transmembrane region" description="Helical" evidence="1">
    <location>
        <begin position="6"/>
        <end position="28"/>
    </location>
</feature>
<keyword evidence="1" id="KW-0472">Membrane</keyword>
<keyword evidence="1" id="KW-1133">Transmembrane helix</keyword>
<evidence type="ECO:0000313" key="2">
    <source>
        <dbReference type="EMBL" id="KAG2292872.1"/>
    </source>
</evidence>
<proteinExistence type="predicted"/>
<evidence type="ECO:0000313" key="3">
    <source>
        <dbReference type="Proteomes" id="UP000886595"/>
    </source>
</evidence>
<keyword evidence="1" id="KW-0812">Transmembrane</keyword>
<dbReference type="EMBL" id="JAAMPC010000009">
    <property type="protein sequence ID" value="KAG2292872.1"/>
    <property type="molecule type" value="Genomic_DNA"/>
</dbReference>
<feature type="transmembrane region" description="Helical" evidence="1">
    <location>
        <begin position="190"/>
        <end position="206"/>
    </location>
</feature>
<sequence length="308" mass="35523">MNPKTLVMNLLILLLVQISNLSVVVNSLEAYHQQYYHRSEFRVPPNSVVRIVISNDLFGLKNNGNAGFVCTNGNEVWRKSKPGDRYVVAQFKYDGKRRQASTHCHLRSRFGFVNFPVNINPDTSAYCYPSYVCGYSVRKDGVYYKPEMKLYPWTRQNPPSSAVTPSFGNVSLVAHSSALVPGLRYREQRFWFPLGIAKLDLVWSLFSRDNFTFPIGDSMPWLAPPGYFTMYAAFLKKCNLWFLLLAILFKYYHKRDNLNHHCPFLFYPVILGCKYFFVKIDENSVTELIVLVLRFICSIGSLSLNDID</sequence>
<name>A0A8X7RRM2_BRACI</name>
<organism evidence="2 3">
    <name type="scientific">Brassica carinata</name>
    <name type="common">Ethiopian mustard</name>
    <name type="synonym">Abyssinian cabbage</name>
    <dbReference type="NCBI Taxonomy" id="52824"/>
    <lineage>
        <taxon>Eukaryota</taxon>
        <taxon>Viridiplantae</taxon>
        <taxon>Streptophyta</taxon>
        <taxon>Embryophyta</taxon>
        <taxon>Tracheophyta</taxon>
        <taxon>Spermatophyta</taxon>
        <taxon>Magnoliopsida</taxon>
        <taxon>eudicotyledons</taxon>
        <taxon>Gunneridae</taxon>
        <taxon>Pentapetalae</taxon>
        <taxon>rosids</taxon>
        <taxon>malvids</taxon>
        <taxon>Brassicales</taxon>
        <taxon>Brassicaceae</taxon>
        <taxon>Brassiceae</taxon>
        <taxon>Brassica</taxon>
    </lineage>
</organism>
<dbReference type="Proteomes" id="UP000886595">
    <property type="component" value="Unassembled WGS sequence"/>
</dbReference>
<dbReference type="OrthoDB" id="1088176at2759"/>